<accession>A0A0F8WFL0</accession>
<gene>
    <name evidence="2" type="ORF">LCGC14_3075360</name>
</gene>
<name>A0A0F8WFL0_9ZZZZ</name>
<proteinExistence type="predicted"/>
<dbReference type="EMBL" id="LAZR01065530">
    <property type="protein sequence ID" value="KKK55358.1"/>
    <property type="molecule type" value="Genomic_DNA"/>
</dbReference>
<organism evidence="2">
    <name type="scientific">marine sediment metagenome</name>
    <dbReference type="NCBI Taxonomy" id="412755"/>
    <lineage>
        <taxon>unclassified sequences</taxon>
        <taxon>metagenomes</taxon>
        <taxon>ecological metagenomes</taxon>
    </lineage>
</organism>
<reference evidence="2" key="1">
    <citation type="journal article" date="2015" name="Nature">
        <title>Complex archaea that bridge the gap between prokaryotes and eukaryotes.</title>
        <authorList>
            <person name="Spang A."/>
            <person name="Saw J.H."/>
            <person name="Jorgensen S.L."/>
            <person name="Zaremba-Niedzwiedzka K."/>
            <person name="Martijn J."/>
            <person name="Lind A.E."/>
            <person name="van Eijk R."/>
            <person name="Schleper C."/>
            <person name="Guy L."/>
            <person name="Ettema T.J."/>
        </authorList>
    </citation>
    <scope>NUCLEOTIDE SEQUENCE</scope>
</reference>
<evidence type="ECO:0000313" key="2">
    <source>
        <dbReference type="EMBL" id="KKK55358.1"/>
    </source>
</evidence>
<feature type="non-terminal residue" evidence="2">
    <location>
        <position position="1"/>
    </location>
</feature>
<evidence type="ECO:0000256" key="1">
    <source>
        <dbReference type="SAM" id="MobiDB-lite"/>
    </source>
</evidence>
<protein>
    <submittedName>
        <fullName evidence="2">Uncharacterized protein</fullName>
    </submittedName>
</protein>
<sequence length="97" mass="10582">QMNPPCPRTVKAPPRGYAAKSSVQPSRNVLETSVPVLSAVNAWASGNEKLAPRWPRTQESPADQFNRVSAATRVAVCNKIECGHNPLGWREAFRSPS</sequence>
<feature type="region of interest" description="Disordered" evidence="1">
    <location>
        <begin position="1"/>
        <end position="24"/>
    </location>
</feature>
<dbReference type="AlphaFoldDB" id="A0A0F8WFL0"/>
<comment type="caution">
    <text evidence="2">The sequence shown here is derived from an EMBL/GenBank/DDBJ whole genome shotgun (WGS) entry which is preliminary data.</text>
</comment>